<accession>A0ACA9RNX0</accession>
<dbReference type="EMBL" id="CAJVQC010059134">
    <property type="protein sequence ID" value="CAG8799491.1"/>
    <property type="molecule type" value="Genomic_DNA"/>
</dbReference>
<comment type="caution">
    <text evidence="1">The sequence shown here is derived from an EMBL/GenBank/DDBJ whole genome shotgun (WGS) entry which is preliminary data.</text>
</comment>
<gene>
    <name evidence="1" type="ORF">RPERSI_LOCUS20736</name>
</gene>
<keyword evidence="2" id="KW-1185">Reference proteome</keyword>
<reference evidence="1" key="1">
    <citation type="submission" date="2021-06" db="EMBL/GenBank/DDBJ databases">
        <authorList>
            <person name="Kallberg Y."/>
            <person name="Tangrot J."/>
            <person name="Rosling A."/>
        </authorList>
    </citation>
    <scope>NUCLEOTIDE SEQUENCE</scope>
    <source>
        <strain evidence="1">MA461A</strain>
    </source>
</reference>
<evidence type="ECO:0000313" key="2">
    <source>
        <dbReference type="Proteomes" id="UP000789920"/>
    </source>
</evidence>
<feature type="non-terminal residue" evidence="1">
    <location>
        <position position="1"/>
    </location>
</feature>
<protein>
    <submittedName>
        <fullName evidence="1">6202_t:CDS:1</fullName>
    </submittedName>
</protein>
<evidence type="ECO:0000313" key="1">
    <source>
        <dbReference type="EMBL" id="CAG8799491.1"/>
    </source>
</evidence>
<organism evidence="1 2">
    <name type="scientific">Racocetra persica</name>
    <dbReference type="NCBI Taxonomy" id="160502"/>
    <lineage>
        <taxon>Eukaryota</taxon>
        <taxon>Fungi</taxon>
        <taxon>Fungi incertae sedis</taxon>
        <taxon>Mucoromycota</taxon>
        <taxon>Glomeromycotina</taxon>
        <taxon>Glomeromycetes</taxon>
        <taxon>Diversisporales</taxon>
        <taxon>Gigasporaceae</taxon>
        <taxon>Racocetra</taxon>
    </lineage>
</organism>
<sequence>TTWDTLLPATLFAYRTLKNYTAKYDLFHLMYRYQATVPLDLQLQEKKKTPDITLD</sequence>
<name>A0ACA9RNX0_9GLOM</name>
<dbReference type="Proteomes" id="UP000789920">
    <property type="component" value="Unassembled WGS sequence"/>
</dbReference>
<proteinExistence type="predicted"/>